<gene>
    <name evidence="2" type="ORF">FHS92_000117</name>
</gene>
<feature type="domain" description="L,D-transpeptidase scaffold" evidence="1">
    <location>
        <begin position="39"/>
        <end position="156"/>
    </location>
</feature>
<accession>A0A841IVX2</accession>
<dbReference type="InterPro" id="IPR045380">
    <property type="entry name" value="LD_TPept_scaffold_dom"/>
</dbReference>
<organism evidence="2 3">
    <name type="scientific">Sphingobium subterraneum</name>
    <dbReference type="NCBI Taxonomy" id="627688"/>
    <lineage>
        <taxon>Bacteria</taxon>
        <taxon>Pseudomonadati</taxon>
        <taxon>Pseudomonadota</taxon>
        <taxon>Alphaproteobacteria</taxon>
        <taxon>Sphingomonadales</taxon>
        <taxon>Sphingomonadaceae</taxon>
        <taxon>Sphingobium</taxon>
    </lineage>
</organism>
<dbReference type="Pfam" id="PF20142">
    <property type="entry name" value="Scaffold"/>
    <property type="match status" value="1"/>
</dbReference>
<proteinExistence type="predicted"/>
<dbReference type="Proteomes" id="UP000552700">
    <property type="component" value="Unassembled WGS sequence"/>
</dbReference>
<dbReference type="RefSeq" id="WP_184076531.1">
    <property type="nucleotide sequence ID" value="NZ_JACIJP010000001.1"/>
</dbReference>
<evidence type="ECO:0000259" key="1">
    <source>
        <dbReference type="Pfam" id="PF20142"/>
    </source>
</evidence>
<evidence type="ECO:0000313" key="2">
    <source>
        <dbReference type="EMBL" id="MBB6122410.1"/>
    </source>
</evidence>
<evidence type="ECO:0000313" key="3">
    <source>
        <dbReference type="Proteomes" id="UP000552700"/>
    </source>
</evidence>
<dbReference type="AlphaFoldDB" id="A0A841IVX2"/>
<protein>
    <submittedName>
        <fullName evidence="2">Murein L,D-transpeptidase YcbB/YkuD</fullName>
    </submittedName>
</protein>
<comment type="caution">
    <text evidence="2">The sequence shown here is derived from an EMBL/GenBank/DDBJ whole genome shotgun (WGS) entry which is preliminary data.</text>
</comment>
<sequence>MTKHRETGGKRPGFSALLRLLGLWTALILGAPGVAYAAAPHWTPAQVERLVQWLDYARDDALTMAVSEVPKIRKMQGEQNEERLDEVATDAAVRLLTGFYTGCCDASLKTGWQIAGDRPTGDPRQRVVEALAQDRLDQMFIDAEPHHPFYRAMRRAYAAEADAARRATLAANMDRWRWMPRALGRRYLLVNTASFEAML</sequence>
<reference evidence="2 3" key="1">
    <citation type="submission" date="2020-08" db="EMBL/GenBank/DDBJ databases">
        <title>Genomic Encyclopedia of Type Strains, Phase IV (KMG-IV): sequencing the most valuable type-strain genomes for metagenomic binning, comparative biology and taxonomic classification.</title>
        <authorList>
            <person name="Goeker M."/>
        </authorList>
    </citation>
    <scope>NUCLEOTIDE SEQUENCE [LARGE SCALE GENOMIC DNA]</scope>
    <source>
        <strain evidence="2 3">DSM 102255</strain>
    </source>
</reference>
<keyword evidence="3" id="KW-1185">Reference proteome</keyword>
<name>A0A841IVX2_9SPHN</name>
<dbReference type="EMBL" id="JACIJP010000001">
    <property type="protein sequence ID" value="MBB6122410.1"/>
    <property type="molecule type" value="Genomic_DNA"/>
</dbReference>